<dbReference type="Proteomes" id="UP000266841">
    <property type="component" value="Unassembled WGS sequence"/>
</dbReference>
<organism evidence="2 3">
    <name type="scientific">Thalassiosira oceanica</name>
    <name type="common">Marine diatom</name>
    <dbReference type="NCBI Taxonomy" id="159749"/>
    <lineage>
        <taxon>Eukaryota</taxon>
        <taxon>Sar</taxon>
        <taxon>Stramenopiles</taxon>
        <taxon>Ochrophyta</taxon>
        <taxon>Bacillariophyta</taxon>
        <taxon>Coscinodiscophyceae</taxon>
        <taxon>Thalassiosirophycidae</taxon>
        <taxon>Thalassiosirales</taxon>
        <taxon>Thalassiosiraceae</taxon>
        <taxon>Thalassiosira</taxon>
    </lineage>
</organism>
<name>K0T1A9_THAOC</name>
<evidence type="ECO:0000313" key="3">
    <source>
        <dbReference type="Proteomes" id="UP000266841"/>
    </source>
</evidence>
<evidence type="ECO:0000313" key="2">
    <source>
        <dbReference type="EMBL" id="EJK64182.1"/>
    </source>
</evidence>
<evidence type="ECO:0000256" key="1">
    <source>
        <dbReference type="SAM" id="MobiDB-lite"/>
    </source>
</evidence>
<comment type="caution">
    <text evidence="2">The sequence shown here is derived from an EMBL/GenBank/DDBJ whole genome shotgun (WGS) entry which is preliminary data.</text>
</comment>
<feature type="compositionally biased region" description="Low complexity" evidence="1">
    <location>
        <begin position="112"/>
        <end position="123"/>
    </location>
</feature>
<dbReference type="AlphaFoldDB" id="K0T1A9"/>
<gene>
    <name evidence="2" type="ORF">THAOC_15107</name>
</gene>
<proteinExistence type="predicted"/>
<keyword evidence="3" id="KW-1185">Reference proteome</keyword>
<dbReference type="EMBL" id="AGNL01017549">
    <property type="protein sequence ID" value="EJK64182.1"/>
    <property type="molecule type" value="Genomic_DNA"/>
</dbReference>
<feature type="region of interest" description="Disordered" evidence="1">
    <location>
        <begin position="109"/>
        <end position="141"/>
    </location>
</feature>
<feature type="non-terminal residue" evidence="2">
    <location>
        <position position="1"/>
    </location>
</feature>
<reference evidence="2 3" key="1">
    <citation type="journal article" date="2012" name="Genome Biol.">
        <title>Genome and low-iron response of an oceanic diatom adapted to chronic iron limitation.</title>
        <authorList>
            <person name="Lommer M."/>
            <person name="Specht M."/>
            <person name="Roy A.S."/>
            <person name="Kraemer L."/>
            <person name="Andreson R."/>
            <person name="Gutowska M.A."/>
            <person name="Wolf J."/>
            <person name="Bergner S.V."/>
            <person name="Schilhabel M.B."/>
            <person name="Klostermeier U.C."/>
            <person name="Beiko R.G."/>
            <person name="Rosenstiel P."/>
            <person name="Hippler M."/>
            <person name="Laroche J."/>
        </authorList>
    </citation>
    <scope>NUCLEOTIDE SEQUENCE [LARGE SCALE GENOMIC DNA]</scope>
    <source>
        <strain evidence="2 3">CCMP1005</strain>
    </source>
</reference>
<accession>K0T1A9</accession>
<protein>
    <submittedName>
        <fullName evidence="2">Uncharacterized protein</fullName>
    </submittedName>
</protein>
<sequence>LDLVASEGGVWSVDERCSGGKLLSGQKVAMDAPESPEVQDDAIDAAMAGRFDSPDRSTARATEGRHRGSWVHQRVMAEMPSFGSITELDDFFRSMSVDANGIVERQIESSTRRATMTSTSTESIGAMQYQADRELSTPLAC</sequence>